<organism evidence="2 3">
    <name type="scientific">Thioclava dalianensis</name>
    <dbReference type="NCBI Taxonomy" id="1185766"/>
    <lineage>
        <taxon>Bacteria</taxon>
        <taxon>Pseudomonadati</taxon>
        <taxon>Pseudomonadota</taxon>
        <taxon>Alphaproteobacteria</taxon>
        <taxon>Rhodobacterales</taxon>
        <taxon>Paracoccaceae</taxon>
        <taxon>Thioclava</taxon>
    </lineage>
</organism>
<dbReference type="Proteomes" id="UP000027725">
    <property type="component" value="Unassembled WGS sequence"/>
</dbReference>
<keyword evidence="3" id="KW-1185">Reference proteome</keyword>
<dbReference type="eggNOG" id="ENOG5032T2K">
    <property type="taxonomic scope" value="Bacteria"/>
</dbReference>
<keyword evidence="1" id="KW-0732">Signal</keyword>
<evidence type="ECO:0000256" key="1">
    <source>
        <dbReference type="SAM" id="SignalP"/>
    </source>
</evidence>
<dbReference type="EMBL" id="JHEH01000047">
    <property type="protein sequence ID" value="KEP68070.1"/>
    <property type="molecule type" value="Genomic_DNA"/>
</dbReference>
<feature type="signal peptide" evidence="1">
    <location>
        <begin position="1"/>
        <end position="19"/>
    </location>
</feature>
<proteinExistence type="predicted"/>
<accession>A0A074TD18</accession>
<feature type="chain" id="PRO_5001699759" evidence="1">
    <location>
        <begin position="20"/>
        <end position="160"/>
    </location>
</feature>
<dbReference type="OrthoDB" id="7863791at2"/>
<dbReference type="STRING" id="1185766.SAMN05216224_101827"/>
<evidence type="ECO:0000313" key="3">
    <source>
        <dbReference type="Proteomes" id="UP000027725"/>
    </source>
</evidence>
<comment type="caution">
    <text evidence="2">The sequence shown here is derived from an EMBL/GenBank/DDBJ whole genome shotgun (WGS) entry which is preliminary data.</text>
</comment>
<name>A0A074TD18_9RHOB</name>
<evidence type="ECO:0000313" key="2">
    <source>
        <dbReference type="EMBL" id="KEP68070.1"/>
    </source>
</evidence>
<reference evidence="2 3" key="1">
    <citation type="submission" date="2014-03" db="EMBL/GenBank/DDBJ databases">
        <title>The draft genome sequence of Thioclava dalianensis DLFJ1-1.</title>
        <authorList>
            <person name="Lai Q."/>
            <person name="Shao Z."/>
        </authorList>
    </citation>
    <scope>NUCLEOTIDE SEQUENCE [LARGE SCALE GENOMIC DNA]</scope>
    <source>
        <strain evidence="2 3">DLFJ1-1</strain>
    </source>
</reference>
<dbReference type="RefSeq" id="WP_051693696.1">
    <property type="nucleotide sequence ID" value="NZ_FOVB01000001.1"/>
</dbReference>
<dbReference type="AlphaFoldDB" id="A0A074TD18"/>
<gene>
    <name evidence="2" type="ORF">DL1_15025</name>
</gene>
<sequence length="160" mass="17344">MRVAPLILALSLSATGAMAAPPAYLDNRSTPTDVVSSLYNALELHQYARAWSYFSESYQKGQYDDFVHGYASTSDVHVQIGKVQSEGAAGSIYTTVPVTVDSTLDNGKTQHFAGCYLVRQVQPGIQEPPFQPIHIENGHLVKRAHAGDMPSCSDDAKPSF</sequence>
<protein>
    <submittedName>
        <fullName evidence="2">Signal peptide protein</fullName>
    </submittedName>
</protein>